<keyword evidence="2" id="KW-0472">Membrane</keyword>
<sequence length="377" mass="39790">MQLDEAGRNLIPAETFYAPLSPRQTTPTLIQISRKIQSPGQPKTFGFRLWQVVIIAIRAVTPIAYIYVAALLAVAVRLIKLEDCFLRAWLVRSSRRGWWLKLSGCRECSGVRCAGNREVVKDDAGSGGSLGKTHLQRRINCSALTVKDQKQSTAGSGFCIISFIGVAALATASIAAPQFEAPGIVTVIGVNAGGHCASNVFPKRLCNEGLVCQLNAEKPSSGGVCIEKADTLPGGNPFGPPFGPGPARPPTASIAAPHHVAQGPVTIIGVNAGGHCASNVFPKRLCNEGLVCQLNAEKPSSGGVCIEKVDTLVKRERSPGRNPFGPPFGPGPERPPTAAIPATHHVAPRIVTVSFFDDLPDFLTPRPRAPNAALAII</sequence>
<evidence type="ECO:0000313" key="3">
    <source>
        <dbReference type="EMBL" id="RKO88150.1"/>
    </source>
</evidence>
<accession>A0A4P9WB69</accession>
<keyword evidence="2" id="KW-1133">Transmembrane helix</keyword>
<protein>
    <submittedName>
        <fullName evidence="3">Uncharacterized protein</fullName>
    </submittedName>
</protein>
<evidence type="ECO:0000313" key="4">
    <source>
        <dbReference type="Proteomes" id="UP000269721"/>
    </source>
</evidence>
<feature type="compositionally biased region" description="Pro residues" evidence="1">
    <location>
        <begin position="324"/>
        <end position="335"/>
    </location>
</feature>
<feature type="region of interest" description="Disordered" evidence="1">
    <location>
        <begin position="316"/>
        <end position="339"/>
    </location>
</feature>
<reference evidence="4" key="1">
    <citation type="journal article" date="2018" name="Nat. Microbiol.">
        <title>Leveraging single-cell genomics to expand the fungal tree of life.</title>
        <authorList>
            <person name="Ahrendt S.R."/>
            <person name="Quandt C.A."/>
            <person name="Ciobanu D."/>
            <person name="Clum A."/>
            <person name="Salamov A."/>
            <person name="Andreopoulos B."/>
            <person name="Cheng J.F."/>
            <person name="Woyke T."/>
            <person name="Pelin A."/>
            <person name="Henrissat B."/>
            <person name="Reynolds N.K."/>
            <person name="Benny G.L."/>
            <person name="Smith M.E."/>
            <person name="James T.Y."/>
            <person name="Grigoriev I.V."/>
        </authorList>
    </citation>
    <scope>NUCLEOTIDE SEQUENCE [LARGE SCALE GENOMIC DNA]</scope>
</reference>
<feature type="transmembrane region" description="Helical" evidence="2">
    <location>
        <begin position="49"/>
        <end position="79"/>
    </location>
</feature>
<dbReference type="EMBL" id="KZ996911">
    <property type="protein sequence ID" value="RKO88150.1"/>
    <property type="molecule type" value="Genomic_DNA"/>
</dbReference>
<name>A0A4P9WB69_9FUNG</name>
<organism evidence="3 4">
    <name type="scientific">Blyttiomyces helicus</name>
    <dbReference type="NCBI Taxonomy" id="388810"/>
    <lineage>
        <taxon>Eukaryota</taxon>
        <taxon>Fungi</taxon>
        <taxon>Fungi incertae sedis</taxon>
        <taxon>Chytridiomycota</taxon>
        <taxon>Chytridiomycota incertae sedis</taxon>
        <taxon>Chytridiomycetes</taxon>
        <taxon>Chytridiomycetes incertae sedis</taxon>
        <taxon>Blyttiomyces</taxon>
    </lineage>
</organism>
<feature type="transmembrane region" description="Helical" evidence="2">
    <location>
        <begin position="157"/>
        <end position="176"/>
    </location>
</feature>
<evidence type="ECO:0000256" key="1">
    <source>
        <dbReference type="SAM" id="MobiDB-lite"/>
    </source>
</evidence>
<proteinExistence type="predicted"/>
<gene>
    <name evidence="3" type="ORF">BDK51DRAFT_38245</name>
</gene>
<dbReference type="AlphaFoldDB" id="A0A4P9WB69"/>
<dbReference type="Proteomes" id="UP000269721">
    <property type="component" value="Unassembled WGS sequence"/>
</dbReference>
<evidence type="ECO:0000256" key="2">
    <source>
        <dbReference type="SAM" id="Phobius"/>
    </source>
</evidence>
<keyword evidence="4" id="KW-1185">Reference proteome</keyword>
<keyword evidence="2" id="KW-0812">Transmembrane</keyword>